<keyword evidence="1" id="KW-0812">Transmembrane</keyword>
<proteinExistence type="predicted"/>
<feature type="transmembrane region" description="Helical" evidence="1">
    <location>
        <begin position="47"/>
        <end position="70"/>
    </location>
</feature>
<keyword evidence="1" id="KW-0472">Membrane</keyword>
<accession>A0A949WQE2</accession>
<sequence>MISPIVLDIENKSIKTTDRATLLSVFAIFGDLTSAGVNVIIGKTADISTTSAFITCTAMCVCAYALLFVYRKKESQKINVEGQVN</sequence>
<feature type="transmembrane region" description="Helical" evidence="1">
    <location>
        <begin position="20"/>
        <end position="41"/>
    </location>
</feature>
<organism evidence="2 3">
    <name type="scientific">Clostridium thailandense</name>
    <dbReference type="NCBI Taxonomy" id="2794346"/>
    <lineage>
        <taxon>Bacteria</taxon>
        <taxon>Bacillati</taxon>
        <taxon>Bacillota</taxon>
        <taxon>Clostridia</taxon>
        <taxon>Eubacteriales</taxon>
        <taxon>Clostridiaceae</taxon>
        <taxon>Clostridium</taxon>
    </lineage>
</organism>
<gene>
    <name evidence="2" type="ORF">I6U48_06820</name>
</gene>
<keyword evidence="3" id="KW-1185">Reference proteome</keyword>
<comment type="caution">
    <text evidence="2">The sequence shown here is derived from an EMBL/GenBank/DDBJ whole genome shotgun (WGS) entry which is preliminary data.</text>
</comment>
<dbReference type="RefSeq" id="WP_218319665.1">
    <property type="nucleotide sequence ID" value="NZ_JAEEGC010000027.1"/>
</dbReference>
<reference evidence="2" key="1">
    <citation type="submission" date="2020-12" db="EMBL/GenBank/DDBJ databases">
        <title>Clostridium thailandense sp. nov., a novel acetogenic bacterium isolated from peat land soil in Thailand.</title>
        <authorList>
            <person name="Chaikitkaew S."/>
            <person name="Birkeland N.K."/>
        </authorList>
    </citation>
    <scope>NUCLEOTIDE SEQUENCE</scope>
    <source>
        <strain evidence="2">PL3</strain>
    </source>
</reference>
<evidence type="ECO:0000313" key="2">
    <source>
        <dbReference type="EMBL" id="MBV7272630.1"/>
    </source>
</evidence>
<evidence type="ECO:0000256" key="1">
    <source>
        <dbReference type="SAM" id="Phobius"/>
    </source>
</evidence>
<evidence type="ECO:0000313" key="3">
    <source>
        <dbReference type="Proteomes" id="UP000694308"/>
    </source>
</evidence>
<dbReference type="AlphaFoldDB" id="A0A949WQE2"/>
<protein>
    <submittedName>
        <fullName evidence="2">Uncharacterized protein</fullName>
    </submittedName>
</protein>
<dbReference type="Proteomes" id="UP000694308">
    <property type="component" value="Unassembled WGS sequence"/>
</dbReference>
<dbReference type="EMBL" id="JAEEGC010000027">
    <property type="protein sequence ID" value="MBV7272630.1"/>
    <property type="molecule type" value="Genomic_DNA"/>
</dbReference>
<keyword evidence="1" id="KW-1133">Transmembrane helix</keyword>
<name>A0A949WQE2_9CLOT</name>